<evidence type="ECO:0000313" key="1">
    <source>
        <dbReference type="EMBL" id="KRZ47796.1"/>
    </source>
</evidence>
<organism evidence="1 2">
    <name type="scientific">Trichinella nativa</name>
    <dbReference type="NCBI Taxonomy" id="6335"/>
    <lineage>
        <taxon>Eukaryota</taxon>
        <taxon>Metazoa</taxon>
        <taxon>Ecdysozoa</taxon>
        <taxon>Nematoda</taxon>
        <taxon>Enoplea</taxon>
        <taxon>Dorylaimia</taxon>
        <taxon>Trichinellida</taxon>
        <taxon>Trichinellidae</taxon>
        <taxon>Trichinella</taxon>
    </lineage>
</organism>
<evidence type="ECO:0000313" key="2">
    <source>
        <dbReference type="Proteomes" id="UP000054721"/>
    </source>
</evidence>
<name>A0A0V1KKG9_9BILA</name>
<proteinExistence type="predicted"/>
<protein>
    <submittedName>
        <fullName evidence="1">Uncharacterized protein</fullName>
    </submittedName>
</protein>
<gene>
    <name evidence="1" type="ORF">T02_6074</name>
</gene>
<dbReference type="Proteomes" id="UP000054721">
    <property type="component" value="Unassembled WGS sequence"/>
</dbReference>
<feature type="non-terminal residue" evidence="1">
    <location>
        <position position="1"/>
    </location>
</feature>
<keyword evidence="2" id="KW-1185">Reference proteome</keyword>
<reference evidence="1 2" key="1">
    <citation type="submission" date="2015-05" db="EMBL/GenBank/DDBJ databases">
        <title>Evolution of Trichinella species and genotypes.</title>
        <authorList>
            <person name="Korhonen P.K."/>
            <person name="Edoardo P."/>
            <person name="Giuseppe L.R."/>
            <person name="Gasser R.B."/>
        </authorList>
    </citation>
    <scope>NUCLEOTIDE SEQUENCE [LARGE SCALE GENOMIC DNA]</scope>
    <source>
        <strain evidence="1">ISS10</strain>
    </source>
</reference>
<feature type="non-terminal residue" evidence="1">
    <location>
        <position position="77"/>
    </location>
</feature>
<comment type="caution">
    <text evidence="1">The sequence shown here is derived from an EMBL/GenBank/DDBJ whole genome shotgun (WGS) entry which is preliminary data.</text>
</comment>
<dbReference type="EMBL" id="JYDW01000565">
    <property type="protein sequence ID" value="KRZ47796.1"/>
    <property type="molecule type" value="Genomic_DNA"/>
</dbReference>
<dbReference type="AlphaFoldDB" id="A0A0V1KKG9"/>
<accession>A0A0V1KKG9</accession>
<sequence>LKDPSGESLPVSSLRKCDGLCAAQESISPPAGRRGESWMFPRLSLVILQSYAYDGAAQLTRMHDELNRQNAFLCFQF</sequence>